<keyword evidence="2" id="KW-1185">Reference proteome</keyword>
<organism evidence="1 2">
    <name type="scientific">Alistipes communis</name>
    <dbReference type="NCBI Taxonomy" id="2585118"/>
    <lineage>
        <taxon>Bacteria</taxon>
        <taxon>Pseudomonadati</taxon>
        <taxon>Bacteroidota</taxon>
        <taxon>Bacteroidia</taxon>
        <taxon>Bacteroidales</taxon>
        <taxon>Rikenellaceae</taxon>
        <taxon>Alistipes</taxon>
    </lineage>
</organism>
<dbReference type="EMBL" id="AP019735">
    <property type="protein sequence ID" value="BBL04616.1"/>
    <property type="molecule type" value="Genomic_DNA"/>
</dbReference>
<dbReference type="PROSITE" id="PS01228">
    <property type="entry name" value="COF_1"/>
    <property type="match status" value="1"/>
</dbReference>
<dbReference type="RefSeq" id="WP_019129971.1">
    <property type="nucleotide sequence ID" value="NZ_AP019735.1"/>
</dbReference>
<evidence type="ECO:0000313" key="1">
    <source>
        <dbReference type="EMBL" id="BBL04616.1"/>
    </source>
</evidence>
<evidence type="ECO:0000313" key="2">
    <source>
        <dbReference type="Proteomes" id="UP000318946"/>
    </source>
</evidence>
<dbReference type="InterPro" id="IPR036412">
    <property type="entry name" value="HAD-like_sf"/>
</dbReference>
<dbReference type="GeneID" id="78342646"/>
<accession>A0A4Y1XMX6</accession>
<dbReference type="AlphaFoldDB" id="A0A3D2BHG0"/>
<dbReference type="KEGG" id="acou:A5CBH24_19290"/>
<accession>A0A3D2BHG0</accession>
<protein>
    <submittedName>
        <fullName evidence="1">Uncharacterized protein</fullName>
    </submittedName>
</protein>
<gene>
    <name evidence="1" type="ORF">A5CBH24_19290</name>
</gene>
<dbReference type="STRING" id="1118061.GCA_000311925_00756"/>
<reference evidence="2" key="1">
    <citation type="submission" date="2019-06" db="EMBL/GenBank/DDBJ databases">
        <title>Alistipes onderdonkii subsp. vulgaris subsp. nov., Alistipes dispar sp. nov. and Alistipes communis sp. nov., isolated from human faeces, and creation of Alistipes onderdonkii subsp. onderdonkii subsp. nov.</title>
        <authorList>
            <person name="Sakamoto M."/>
            <person name="Ikeyama N."/>
            <person name="Ogata Y."/>
            <person name="Suda W."/>
            <person name="Iino T."/>
            <person name="Hattori M."/>
            <person name="Ohkuma M."/>
        </authorList>
    </citation>
    <scope>NUCLEOTIDE SEQUENCE [LARGE SCALE GENOMIC DNA]</scope>
    <source>
        <strain evidence="2">5CBH24</strain>
    </source>
</reference>
<dbReference type="SUPFAM" id="SSF56784">
    <property type="entry name" value="HAD-like"/>
    <property type="match status" value="1"/>
</dbReference>
<dbReference type="OrthoDB" id="5431039at2"/>
<sequence>MAIRDAIIAVDFDGTVVTHAYPHIGNDIGAVPVLRELIGNGCRVILYTMRSGRLLDDAVAWFARNDIPLYAVNENPAQREWTDSPKVFADLYIDDSALGCPIKFEDGIKRPFVNWVKVRQRLVEEGFLD</sequence>
<dbReference type="Proteomes" id="UP000318946">
    <property type="component" value="Chromosome"/>
</dbReference>
<accession>A0A4Y1WWH2</accession>
<proteinExistence type="predicted"/>
<dbReference type="InterPro" id="IPR023214">
    <property type="entry name" value="HAD_sf"/>
</dbReference>
<dbReference type="Gene3D" id="3.40.50.1000">
    <property type="entry name" value="HAD superfamily/HAD-like"/>
    <property type="match status" value="1"/>
</dbReference>
<name>A0A3D2BHG0_9BACT</name>